<dbReference type="Proteomes" id="UP001642360">
    <property type="component" value="Unassembled WGS sequence"/>
</dbReference>
<protein>
    <submittedName>
        <fullName evidence="2">Uncharacterized protein</fullName>
    </submittedName>
</protein>
<sequence>MDECCEKKGGSGSTCLAESYKLLSIGFLILILLCLQQCKASRMLDGEEQEWVKKGDTDVLQSLQRGPVPPSGPSGCTNIPGSGGPNCPIKQMNFAGVALPRASAYPRLVAPFGATTTNNQE</sequence>
<evidence type="ECO:0000313" key="2">
    <source>
        <dbReference type="EMBL" id="CAK9143558.1"/>
    </source>
</evidence>
<accession>A0ABC8RFQ5</accession>
<dbReference type="AlphaFoldDB" id="A0ABC8RFQ5"/>
<proteinExistence type="predicted"/>
<dbReference type="PANTHER" id="PTHR33592:SF5">
    <property type="entry name" value="TRANSMEMBRANE PROTEIN"/>
    <property type="match status" value="1"/>
</dbReference>
<feature type="chain" id="PRO_5044777510" evidence="1">
    <location>
        <begin position="41"/>
        <end position="121"/>
    </location>
</feature>
<name>A0ABC8RFQ5_9AQUA</name>
<keyword evidence="3" id="KW-1185">Reference proteome</keyword>
<dbReference type="PANTHER" id="PTHR33592">
    <property type="entry name" value="TRANSMEMBRANE PROTEIN"/>
    <property type="match status" value="1"/>
</dbReference>
<gene>
    <name evidence="2" type="ORF">ILEXP_LOCUS11272</name>
</gene>
<comment type="caution">
    <text evidence="2">The sequence shown here is derived from an EMBL/GenBank/DDBJ whole genome shotgun (WGS) entry which is preliminary data.</text>
</comment>
<feature type="signal peptide" evidence="1">
    <location>
        <begin position="1"/>
        <end position="40"/>
    </location>
</feature>
<reference evidence="2 3" key="1">
    <citation type="submission" date="2024-02" db="EMBL/GenBank/DDBJ databases">
        <authorList>
            <person name="Vignale AGUSTIN F."/>
            <person name="Sosa J E."/>
            <person name="Modenutti C."/>
        </authorList>
    </citation>
    <scope>NUCLEOTIDE SEQUENCE [LARGE SCALE GENOMIC DNA]</scope>
</reference>
<keyword evidence="1" id="KW-0732">Signal</keyword>
<evidence type="ECO:0000313" key="3">
    <source>
        <dbReference type="Proteomes" id="UP001642360"/>
    </source>
</evidence>
<evidence type="ECO:0000256" key="1">
    <source>
        <dbReference type="SAM" id="SignalP"/>
    </source>
</evidence>
<organism evidence="2 3">
    <name type="scientific">Ilex paraguariensis</name>
    <name type="common">yerba mate</name>
    <dbReference type="NCBI Taxonomy" id="185542"/>
    <lineage>
        <taxon>Eukaryota</taxon>
        <taxon>Viridiplantae</taxon>
        <taxon>Streptophyta</taxon>
        <taxon>Embryophyta</taxon>
        <taxon>Tracheophyta</taxon>
        <taxon>Spermatophyta</taxon>
        <taxon>Magnoliopsida</taxon>
        <taxon>eudicotyledons</taxon>
        <taxon>Gunneridae</taxon>
        <taxon>Pentapetalae</taxon>
        <taxon>asterids</taxon>
        <taxon>campanulids</taxon>
        <taxon>Aquifoliales</taxon>
        <taxon>Aquifoliaceae</taxon>
        <taxon>Ilex</taxon>
    </lineage>
</organism>
<dbReference type="EMBL" id="CAUOFW020001312">
    <property type="protein sequence ID" value="CAK9143558.1"/>
    <property type="molecule type" value="Genomic_DNA"/>
</dbReference>